<evidence type="ECO:0000313" key="1">
    <source>
        <dbReference type="EMBL" id="KAG0728800.1"/>
    </source>
</evidence>
<reference evidence="1" key="1">
    <citation type="submission" date="2020-07" db="EMBL/GenBank/DDBJ databases">
        <title>The High-quality genome of the commercially important snow crab, Chionoecetes opilio.</title>
        <authorList>
            <person name="Jeong J.-H."/>
            <person name="Ryu S."/>
        </authorList>
    </citation>
    <scope>NUCLEOTIDE SEQUENCE</scope>
    <source>
        <strain evidence="1">MADBK_172401_WGS</strain>
        <tissue evidence="1">Digestive gland</tissue>
    </source>
</reference>
<comment type="caution">
    <text evidence="1">The sequence shown here is derived from an EMBL/GenBank/DDBJ whole genome shotgun (WGS) entry which is preliminary data.</text>
</comment>
<dbReference type="OrthoDB" id="10261632at2759"/>
<evidence type="ECO:0000313" key="2">
    <source>
        <dbReference type="Proteomes" id="UP000770661"/>
    </source>
</evidence>
<keyword evidence="2" id="KW-1185">Reference proteome</keyword>
<dbReference type="AlphaFoldDB" id="A0A8J4YKB2"/>
<proteinExistence type="predicted"/>
<dbReference type="EMBL" id="JACEEZ010001830">
    <property type="protein sequence ID" value="KAG0728800.1"/>
    <property type="molecule type" value="Genomic_DNA"/>
</dbReference>
<organism evidence="1 2">
    <name type="scientific">Chionoecetes opilio</name>
    <name type="common">Atlantic snow crab</name>
    <name type="synonym">Cancer opilio</name>
    <dbReference type="NCBI Taxonomy" id="41210"/>
    <lineage>
        <taxon>Eukaryota</taxon>
        <taxon>Metazoa</taxon>
        <taxon>Ecdysozoa</taxon>
        <taxon>Arthropoda</taxon>
        <taxon>Crustacea</taxon>
        <taxon>Multicrustacea</taxon>
        <taxon>Malacostraca</taxon>
        <taxon>Eumalacostraca</taxon>
        <taxon>Eucarida</taxon>
        <taxon>Decapoda</taxon>
        <taxon>Pleocyemata</taxon>
        <taxon>Brachyura</taxon>
        <taxon>Eubrachyura</taxon>
        <taxon>Majoidea</taxon>
        <taxon>Majidae</taxon>
        <taxon>Chionoecetes</taxon>
    </lineage>
</organism>
<protein>
    <submittedName>
        <fullName evidence="1">Uncharacterized protein</fullName>
    </submittedName>
</protein>
<dbReference type="Proteomes" id="UP000770661">
    <property type="component" value="Unassembled WGS sequence"/>
</dbReference>
<name>A0A8J4YKB2_CHIOP</name>
<gene>
    <name evidence="1" type="ORF">GWK47_031716</name>
</gene>
<sequence length="166" mass="18137">MRRQGPSDGDRRMKCDVCVENAAPKASATASLADSQLKLQFRSTMEGDSGQADLDKLNLFFPGEVVQAIQESLHPIDDFAGGDATCEPRHGHTRSGNVVRSLAVSDQDGRTSLLHAQEAIAELFSRFQDIKVYIHTPLYVHVCVCHSPRALSTRVRPAIVSIILPV</sequence>
<accession>A0A8J4YKB2</accession>